<dbReference type="Gene3D" id="3.30.479.10">
    <property type="entry name" value="6-pyruvoyl tetrahydropterin synthase/QueD"/>
    <property type="match status" value="1"/>
</dbReference>
<evidence type="ECO:0000256" key="6">
    <source>
        <dbReference type="ARBA" id="ARBA00022723"/>
    </source>
</evidence>
<evidence type="ECO:0000256" key="9">
    <source>
        <dbReference type="ARBA" id="ARBA00031449"/>
    </source>
</evidence>
<dbReference type="GO" id="GO:0046872">
    <property type="term" value="F:metal ion binding"/>
    <property type="evidence" value="ECO:0007669"/>
    <property type="project" value="UniProtKB-KW"/>
</dbReference>
<evidence type="ECO:0000256" key="2">
    <source>
        <dbReference type="ARBA" id="ARBA00005061"/>
    </source>
</evidence>
<dbReference type="PANTHER" id="PTHR12589">
    <property type="entry name" value="PYRUVOYL TETRAHYDROBIOPTERIN SYNTHASE"/>
    <property type="match status" value="1"/>
</dbReference>
<dbReference type="InterPro" id="IPR038418">
    <property type="entry name" value="6-PTP_synth/QueD_sf"/>
</dbReference>
<evidence type="ECO:0000313" key="12">
    <source>
        <dbReference type="Proteomes" id="UP000053512"/>
    </source>
</evidence>
<proteinExistence type="inferred from homology"/>
<organism evidence="11 12">
    <name type="scientific">Kocuria rosea subsp. polaris</name>
    <dbReference type="NCBI Taxonomy" id="136273"/>
    <lineage>
        <taxon>Bacteria</taxon>
        <taxon>Bacillati</taxon>
        <taxon>Actinomycetota</taxon>
        <taxon>Actinomycetes</taxon>
        <taxon>Micrococcales</taxon>
        <taxon>Micrococcaceae</taxon>
        <taxon>Kocuria</taxon>
    </lineage>
</organism>
<gene>
    <name evidence="11" type="ORF">AVL61_02010</name>
</gene>
<evidence type="ECO:0000256" key="3">
    <source>
        <dbReference type="ARBA" id="ARBA00008900"/>
    </source>
</evidence>
<reference evidence="12" key="1">
    <citation type="submission" date="2015-12" db="EMBL/GenBank/DDBJ databases">
        <authorList>
            <person name="Nair G.R."/>
            <person name="Kaur G."/>
            <person name="Mayilraj S."/>
        </authorList>
    </citation>
    <scope>NUCLEOTIDE SEQUENCE [LARGE SCALE GENOMIC DNA]</scope>
    <source>
        <strain evidence="12">CD08_4</strain>
    </source>
</reference>
<keyword evidence="7" id="KW-0862">Zinc</keyword>
<evidence type="ECO:0000256" key="7">
    <source>
        <dbReference type="ARBA" id="ARBA00022833"/>
    </source>
</evidence>
<comment type="catalytic activity">
    <reaction evidence="10">
        <text>7,8-dihydroneopterin 3'-triphosphate + H2O = 6-carboxy-5,6,7,8-tetrahydropterin + triphosphate + acetaldehyde + 2 H(+)</text>
        <dbReference type="Rhea" id="RHEA:27966"/>
        <dbReference type="ChEBI" id="CHEBI:15343"/>
        <dbReference type="ChEBI" id="CHEBI:15377"/>
        <dbReference type="ChEBI" id="CHEBI:15378"/>
        <dbReference type="ChEBI" id="CHEBI:18036"/>
        <dbReference type="ChEBI" id="CHEBI:58462"/>
        <dbReference type="ChEBI" id="CHEBI:61032"/>
        <dbReference type="EC" id="4.1.2.50"/>
    </reaction>
</comment>
<dbReference type="SUPFAM" id="SSF55620">
    <property type="entry name" value="Tetrahydrobiopterin biosynthesis enzymes-like"/>
    <property type="match status" value="1"/>
</dbReference>
<dbReference type="eggNOG" id="COG0720">
    <property type="taxonomic scope" value="Bacteria"/>
</dbReference>
<evidence type="ECO:0000256" key="4">
    <source>
        <dbReference type="ARBA" id="ARBA00012982"/>
    </source>
</evidence>
<keyword evidence="6" id="KW-0479">Metal-binding</keyword>
<accession>A0A0W8IP02</accession>
<comment type="caution">
    <text evidence="11">The sequence shown here is derived from an EMBL/GenBank/DDBJ whole genome shotgun (WGS) entry which is preliminary data.</text>
</comment>
<dbReference type="InterPro" id="IPR007115">
    <property type="entry name" value="6-PTP_synth/QueD"/>
</dbReference>
<dbReference type="STRING" id="136273.GY22_00620"/>
<evidence type="ECO:0000256" key="1">
    <source>
        <dbReference type="ARBA" id="ARBA00001947"/>
    </source>
</evidence>
<evidence type="ECO:0000256" key="8">
    <source>
        <dbReference type="ARBA" id="ARBA00023239"/>
    </source>
</evidence>
<dbReference type="RefSeq" id="WP_058873117.1">
    <property type="nucleotide sequence ID" value="NZ_LQBK01000004.1"/>
</dbReference>
<dbReference type="UniPathway" id="UPA00391"/>
<sequence length="139" mass="15133">MFTLTVRDHMMIAHSLPDPFFGPAQNLHGATYEVEATWSRPVLDEHGVVMDIGLAGDLLTGVLDGLRYRNLDEHPDLAGRLTTTEVLAQYVAERLAAGAASVEGLERLAVTLRENPDAWASYTLELPVLSERGGPVPAR</sequence>
<evidence type="ECO:0000256" key="10">
    <source>
        <dbReference type="ARBA" id="ARBA00048807"/>
    </source>
</evidence>
<name>A0A0W8IP02_KOCRO</name>
<dbReference type="EC" id="4.1.2.50" evidence="4"/>
<protein>
    <recommendedName>
        <fullName evidence="5">6-carboxy-5,6,7,8-tetrahydropterin synthase</fullName>
        <ecNumber evidence="4">4.1.2.50</ecNumber>
    </recommendedName>
    <alternativeName>
        <fullName evidence="9">Queuosine biosynthesis protein QueD</fullName>
    </alternativeName>
</protein>
<comment type="pathway">
    <text evidence="2">Purine metabolism; 7-cyano-7-deazaguanine biosynthesis.</text>
</comment>
<dbReference type="Pfam" id="PF01242">
    <property type="entry name" value="PTPS"/>
    <property type="match status" value="1"/>
</dbReference>
<dbReference type="OrthoDB" id="9787853at2"/>
<comment type="cofactor">
    <cofactor evidence="1">
        <name>Zn(2+)</name>
        <dbReference type="ChEBI" id="CHEBI:29105"/>
    </cofactor>
</comment>
<keyword evidence="8" id="KW-0456">Lyase</keyword>
<evidence type="ECO:0000313" key="11">
    <source>
        <dbReference type="EMBL" id="KUG61701.1"/>
    </source>
</evidence>
<dbReference type="AlphaFoldDB" id="A0A0W8IP02"/>
<dbReference type="EMBL" id="LQBK01000004">
    <property type="protein sequence ID" value="KUG61701.1"/>
    <property type="molecule type" value="Genomic_DNA"/>
</dbReference>
<comment type="similarity">
    <text evidence="3">Belongs to the PTPS family. QueD subfamily.</text>
</comment>
<dbReference type="GO" id="GO:0070497">
    <property type="term" value="F:6-carboxytetrahydropterin synthase activity"/>
    <property type="evidence" value="ECO:0007669"/>
    <property type="project" value="UniProtKB-EC"/>
</dbReference>
<evidence type="ECO:0000256" key="5">
    <source>
        <dbReference type="ARBA" id="ARBA00018141"/>
    </source>
</evidence>
<dbReference type="PANTHER" id="PTHR12589:SF7">
    <property type="entry name" value="6-PYRUVOYL TETRAHYDROBIOPTERIN SYNTHASE"/>
    <property type="match status" value="1"/>
</dbReference>
<dbReference type="Proteomes" id="UP000053512">
    <property type="component" value="Unassembled WGS sequence"/>
</dbReference>